<keyword evidence="1" id="KW-1133">Transmembrane helix</keyword>
<reference evidence="3 4" key="1">
    <citation type="submission" date="2024-02" db="EMBL/GenBank/DDBJ databases">
        <authorList>
            <person name="Chen Y."/>
            <person name="Shah S."/>
            <person name="Dougan E. K."/>
            <person name="Thang M."/>
            <person name="Chan C."/>
        </authorList>
    </citation>
    <scope>NUCLEOTIDE SEQUENCE [LARGE SCALE GENOMIC DNA]</scope>
</reference>
<feature type="signal peptide" evidence="2">
    <location>
        <begin position="1"/>
        <end position="21"/>
    </location>
</feature>
<name>A0ABP0IT99_9DINO</name>
<proteinExistence type="predicted"/>
<organism evidence="3 4">
    <name type="scientific">Durusdinium trenchii</name>
    <dbReference type="NCBI Taxonomy" id="1381693"/>
    <lineage>
        <taxon>Eukaryota</taxon>
        <taxon>Sar</taxon>
        <taxon>Alveolata</taxon>
        <taxon>Dinophyceae</taxon>
        <taxon>Suessiales</taxon>
        <taxon>Symbiodiniaceae</taxon>
        <taxon>Durusdinium</taxon>
    </lineage>
</organism>
<keyword evidence="4" id="KW-1185">Reference proteome</keyword>
<keyword evidence="1" id="KW-0812">Transmembrane</keyword>
<dbReference type="Proteomes" id="UP001642484">
    <property type="component" value="Unassembled WGS sequence"/>
</dbReference>
<gene>
    <name evidence="3" type="ORF">CCMP2556_LOCUS8074</name>
</gene>
<feature type="chain" id="PRO_5045548161" evidence="2">
    <location>
        <begin position="22"/>
        <end position="170"/>
    </location>
</feature>
<keyword evidence="2" id="KW-0732">Signal</keyword>
<keyword evidence="1" id="KW-0472">Membrane</keyword>
<evidence type="ECO:0000313" key="3">
    <source>
        <dbReference type="EMBL" id="CAK9005441.1"/>
    </source>
</evidence>
<feature type="transmembrane region" description="Helical" evidence="1">
    <location>
        <begin position="135"/>
        <end position="153"/>
    </location>
</feature>
<sequence>MRLRLWVVLLGGLLCAAHAGAAGCTDGFNLEEARCKACGRCGPLEIGDEGCHLSNCSIQLSCGNETEQIWFEPLLPCDQEEESCHSASLGSAPVEYCLRRQQSECICMFVRVRLEKTYLTGCVDSCTSQGQLEKMAALGSLLVFMVTGAAYLVQPGFIYSVPPVLELGLF</sequence>
<comment type="caution">
    <text evidence="3">The sequence shown here is derived from an EMBL/GenBank/DDBJ whole genome shotgun (WGS) entry which is preliminary data.</text>
</comment>
<evidence type="ECO:0000313" key="4">
    <source>
        <dbReference type="Proteomes" id="UP001642484"/>
    </source>
</evidence>
<dbReference type="EMBL" id="CAXAMN010003636">
    <property type="protein sequence ID" value="CAK9005441.1"/>
    <property type="molecule type" value="Genomic_DNA"/>
</dbReference>
<dbReference type="PROSITE" id="PS51257">
    <property type="entry name" value="PROKAR_LIPOPROTEIN"/>
    <property type="match status" value="1"/>
</dbReference>
<protein>
    <submittedName>
        <fullName evidence="3">Uncharacterized protein</fullName>
    </submittedName>
</protein>
<evidence type="ECO:0000256" key="2">
    <source>
        <dbReference type="SAM" id="SignalP"/>
    </source>
</evidence>
<evidence type="ECO:0000256" key="1">
    <source>
        <dbReference type="SAM" id="Phobius"/>
    </source>
</evidence>
<accession>A0ABP0IT99</accession>